<dbReference type="InterPro" id="IPR035979">
    <property type="entry name" value="RBD_domain_sf"/>
</dbReference>
<reference evidence="5" key="1">
    <citation type="journal article" date="2013" name="Nat. Genet.">
        <title>The Capsella rubella genome and the genomic consequences of rapid mating system evolution.</title>
        <authorList>
            <person name="Slotte T."/>
            <person name="Hazzouri K.M."/>
            <person name="Agren J.A."/>
            <person name="Koenig D."/>
            <person name="Maumus F."/>
            <person name="Guo Y.L."/>
            <person name="Steige K."/>
            <person name="Platts A.E."/>
            <person name="Escobar J.S."/>
            <person name="Newman L.K."/>
            <person name="Wang W."/>
            <person name="Mandakova T."/>
            <person name="Vello E."/>
            <person name="Smith L.M."/>
            <person name="Henz S.R."/>
            <person name="Steffen J."/>
            <person name="Takuno S."/>
            <person name="Brandvain Y."/>
            <person name="Coop G."/>
            <person name="Andolfatto P."/>
            <person name="Hu T.T."/>
            <person name="Blanchette M."/>
            <person name="Clark R.M."/>
            <person name="Quesneville H."/>
            <person name="Nordborg M."/>
            <person name="Gaut B.S."/>
            <person name="Lysak M.A."/>
            <person name="Jenkins J."/>
            <person name="Grimwood J."/>
            <person name="Chapman J."/>
            <person name="Prochnik S."/>
            <person name="Shu S."/>
            <person name="Rokhsar D."/>
            <person name="Schmutz J."/>
            <person name="Weigel D."/>
            <person name="Wright S.I."/>
        </authorList>
    </citation>
    <scope>NUCLEOTIDE SEQUENCE [LARGE SCALE GENOMIC DNA]</scope>
    <source>
        <strain evidence="5">cv. Monte Gargano</strain>
    </source>
</reference>
<dbReference type="InterPro" id="IPR012677">
    <property type="entry name" value="Nucleotide-bd_a/b_plait_sf"/>
</dbReference>
<dbReference type="KEGG" id="crb:17883034"/>
<dbReference type="InterPro" id="IPR000504">
    <property type="entry name" value="RRM_dom"/>
</dbReference>
<evidence type="ECO:0000256" key="1">
    <source>
        <dbReference type="PROSITE-ProRule" id="PRU00176"/>
    </source>
</evidence>
<evidence type="ECO:0000313" key="5">
    <source>
        <dbReference type="Proteomes" id="UP000029121"/>
    </source>
</evidence>
<dbReference type="Gene3D" id="3.30.70.330">
    <property type="match status" value="2"/>
</dbReference>
<dbReference type="Pfam" id="PF14605">
    <property type="entry name" value="Nup35_RRM_2"/>
    <property type="match status" value="1"/>
</dbReference>
<dbReference type="AlphaFoldDB" id="R0GRE2"/>
<evidence type="ECO:0000259" key="3">
    <source>
        <dbReference type="PROSITE" id="PS50102"/>
    </source>
</evidence>
<dbReference type="STRING" id="81985.R0GRE2"/>
<evidence type="ECO:0000313" key="4">
    <source>
        <dbReference type="EMBL" id="EOA19439.1"/>
    </source>
</evidence>
<name>R0GRE2_9BRAS</name>
<keyword evidence="1" id="KW-0694">RNA-binding</keyword>
<dbReference type="SUPFAM" id="SSF54928">
    <property type="entry name" value="RNA-binding domain, RBD"/>
    <property type="match status" value="2"/>
</dbReference>
<proteinExistence type="predicted"/>
<gene>
    <name evidence="4" type="ORF">CARUB_v10001752mg</name>
</gene>
<sequence>MDESAIKGLDLSDSGADAPRIFSTISVEGYDTWLPKYYIELALEKHFSSCGEIILIYVPTDFEMRLLKSVAFVRFEGGAAEEEALKLNGTDAGGWTATVKPAPSQTQFGDDPWCVDPNCADPLCPDFWCPSPLNDKKHEICVTGFDASLPKIDLQMALCKHFSSCGEVWEVNVLPCSAYLHLRGQGSVRKALKLSGCNMGNMTLVVGRLVTGPPKRRGCTSSIGKPDPRFLLESCNKKKKMGTESETSGSDTSESESEM</sequence>
<organism evidence="4 5">
    <name type="scientific">Capsella rubella</name>
    <dbReference type="NCBI Taxonomy" id="81985"/>
    <lineage>
        <taxon>Eukaryota</taxon>
        <taxon>Viridiplantae</taxon>
        <taxon>Streptophyta</taxon>
        <taxon>Embryophyta</taxon>
        <taxon>Tracheophyta</taxon>
        <taxon>Spermatophyta</taxon>
        <taxon>Magnoliopsida</taxon>
        <taxon>eudicotyledons</taxon>
        <taxon>Gunneridae</taxon>
        <taxon>Pentapetalae</taxon>
        <taxon>rosids</taxon>
        <taxon>malvids</taxon>
        <taxon>Brassicales</taxon>
        <taxon>Brassicaceae</taxon>
        <taxon>Camelineae</taxon>
        <taxon>Capsella</taxon>
    </lineage>
</organism>
<feature type="region of interest" description="Disordered" evidence="2">
    <location>
        <begin position="215"/>
        <end position="259"/>
    </location>
</feature>
<dbReference type="GO" id="GO:0003723">
    <property type="term" value="F:RNA binding"/>
    <property type="evidence" value="ECO:0007669"/>
    <property type="project" value="UniProtKB-UniRule"/>
</dbReference>
<protein>
    <recommendedName>
        <fullName evidence="3">RRM domain-containing protein</fullName>
    </recommendedName>
</protein>
<keyword evidence="5" id="KW-1185">Reference proteome</keyword>
<feature type="domain" description="RRM" evidence="3">
    <location>
        <begin position="23"/>
        <end position="104"/>
    </location>
</feature>
<dbReference type="EMBL" id="KB870810">
    <property type="protein sequence ID" value="EOA19439.1"/>
    <property type="molecule type" value="Genomic_DNA"/>
</dbReference>
<dbReference type="PROSITE" id="PS50102">
    <property type="entry name" value="RRM"/>
    <property type="match status" value="1"/>
</dbReference>
<dbReference type="Proteomes" id="UP000029121">
    <property type="component" value="Unassembled WGS sequence"/>
</dbReference>
<evidence type="ECO:0000256" key="2">
    <source>
        <dbReference type="SAM" id="MobiDB-lite"/>
    </source>
</evidence>
<accession>R0GRE2</accession>
<dbReference type="OrthoDB" id="7763451at2759"/>